<dbReference type="Pfam" id="PF00150">
    <property type="entry name" value="Cellulase"/>
    <property type="match status" value="2"/>
</dbReference>
<feature type="region of interest" description="Disordered" evidence="4">
    <location>
        <begin position="429"/>
        <end position="485"/>
    </location>
</feature>
<dbReference type="Gene3D" id="3.20.20.80">
    <property type="entry name" value="Glycosidases"/>
    <property type="match status" value="2"/>
</dbReference>
<dbReference type="PANTHER" id="PTHR34142">
    <property type="entry name" value="ENDO-BETA-1,4-GLUCANASE A"/>
    <property type="match status" value="1"/>
</dbReference>
<feature type="domain" description="Glycoside hydrolase family 5" evidence="6">
    <location>
        <begin position="508"/>
        <end position="767"/>
    </location>
</feature>
<feature type="region of interest" description="Disordered" evidence="4">
    <location>
        <begin position="62"/>
        <end position="110"/>
    </location>
</feature>
<keyword evidence="2" id="KW-0378">Hydrolase</keyword>
<evidence type="ECO:0000256" key="4">
    <source>
        <dbReference type="SAM" id="MobiDB-lite"/>
    </source>
</evidence>
<comment type="similarity">
    <text evidence="1">Belongs to the glycosyl hydrolase 5 (cellulase A) family.</text>
</comment>
<feature type="compositionally biased region" description="Low complexity" evidence="4">
    <location>
        <begin position="76"/>
        <end position="110"/>
    </location>
</feature>
<dbReference type="GO" id="GO:0009251">
    <property type="term" value="P:glucan catabolic process"/>
    <property type="evidence" value="ECO:0007669"/>
    <property type="project" value="TreeGrafter"/>
</dbReference>
<name>A0A1B6L772_9HEMI</name>
<keyword evidence="5" id="KW-0732">Signal</keyword>
<reference evidence="7" key="1">
    <citation type="submission" date="2015-11" db="EMBL/GenBank/DDBJ databases">
        <title>De novo transcriptome assembly of four potential Pierce s Disease insect vectors from Arizona vineyards.</title>
        <authorList>
            <person name="Tassone E.E."/>
        </authorList>
    </citation>
    <scope>NUCLEOTIDE SEQUENCE</scope>
</reference>
<organism evidence="7">
    <name type="scientific">Graphocephala atropunctata</name>
    <dbReference type="NCBI Taxonomy" id="36148"/>
    <lineage>
        <taxon>Eukaryota</taxon>
        <taxon>Metazoa</taxon>
        <taxon>Ecdysozoa</taxon>
        <taxon>Arthropoda</taxon>
        <taxon>Hexapoda</taxon>
        <taxon>Insecta</taxon>
        <taxon>Pterygota</taxon>
        <taxon>Neoptera</taxon>
        <taxon>Paraneoptera</taxon>
        <taxon>Hemiptera</taxon>
        <taxon>Auchenorrhyncha</taxon>
        <taxon>Membracoidea</taxon>
        <taxon>Cicadellidae</taxon>
        <taxon>Cicadellinae</taxon>
        <taxon>Cicadellini</taxon>
        <taxon>Graphocephala</taxon>
    </lineage>
</organism>
<feature type="signal peptide" evidence="5">
    <location>
        <begin position="1"/>
        <end position="23"/>
    </location>
</feature>
<dbReference type="AlphaFoldDB" id="A0A1B6L772"/>
<gene>
    <name evidence="7" type="ORF">g.22821</name>
</gene>
<evidence type="ECO:0000256" key="1">
    <source>
        <dbReference type="ARBA" id="ARBA00005641"/>
    </source>
</evidence>
<feature type="domain" description="Glycoside hydrolase family 5" evidence="6">
    <location>
        <begin position="138"/>
        <end position="404"/>
    </location>
</feature>
<sequence>MALRIAVLYSSLITFLVVQIAASADIDDVTLKKLLQLVPEIPAIPTKNGYYIFVPSPPCQCESQANTPKQSKKDSTQSQNPNNNPIPNFNTNPSTNRNINPTQNQNSNSNINQQQTFSISQMRGVNRAGLEYSCVKNFGIFDGPNDETSIQAIKNWKVNVVRLPLNEDCWLGINGINSAYSGENYRSAVVNYVQLLRKNGLSVILDLHWTDGYYSGPDSECNDFIAKCQKPMPDAENAPKFWQSVAKQFKDDDNIIFDLFNNASPDKAIQDKNSAWKCWKNGGDSCPGFQYRVAGMQDLVNAVRQTGATNPVMLGGIRSANDLSKWQENVPKDPKGKIIASWHSFKEDKCNDEQCWESEIAPIAKNYPMIVSEIGQRDCSHSYIDKLMDWLDKKQISYLGWTWNTWDCSSGPSLISDFSGTPTNFGRGLYERLNGNGNNQPSSGGSINTGGSSSSEGGSPSAGTSSSGSISTPSPGKKPDKRQLRGVNRSGSEYSCVKNLGIFEGPVDDNAIKSMKKWNINAVRVPLNEDCWLGINGHTAAFIGTNYQNAVINYVNLLRQNDLTVVLDLHWTDGIYGGPGQGDCYDKSAKCQKPMPDKENAPKFWKSVASLFKNDEGIIFDLFNEPFPDMVINDKSAAWKCWRDGGSACFGFQFEVAGMSDLLNAVRSTGAKNKVMIGGLTWANDLSRWQEFLPSDPANNIAASWHSYNFNACNNKNCWESQIAPIATKYPVIVGEIGEHGCTHSYIDGLMDWLDTKNISYLGWTWNTWDCSSGPSLITDYSGTPTQFGKGLYDRLCVSDDSTQTPPSGSYNGDVSSGGGSTS</sequence>
<dbReference type="InterPro" id="IPR017853">
    <property type="entry name" value="GH"/>
</dbReference>
<evidence type="ECO:0000256" key="3">
    <source>
        <dbReference type="ARBA" id="ARBA00023295"/>
    </source>
</evidence>
<dbReference type="PANTHER" id="PTHR34142:SF1">
    <property type="entry name" value="GLYCOSIDE HYDROLASE FAMILY 5 DOMAIN-CONTAINING PROTEIN"/>
    <property type="match status" value="1"/>
</dbReference>
<dbReference type="InterPro" id="IPR001547">
    <property type="entry name" value="Glyco_hydro_5"/>
</dbReference>
<dbReference type="PROSITE" id="PS00659">
    <property type="entry name" value="GLYCOSYL_HYDROL_F5"/>
    <property type="match status" value="1"/>
</dbReference>
<proteinExistence type="inferred from homology"/>
<evidence type="ECO:0000256" key="5">
    <source>
        <dbReference type="SAM" id="SignalP"/>
    </source>
</evidence>
<evidence type="ECO:0000313" key="7">
    <source>
        <dbReference type="EMBL" id="JAT19537.1"/>
    </source>
</evidence>
<protein>
    <recommendedName>
        <fullName evidence="6">Glycoside hydrolase family 5 domain-containing protein</fullName>
    </recommendedName>
</protein>
<evidence type="ECO:0000256" key="2">
    <source>
        <dbReference type="ARBA" id="ARBA00022801"/>
    </source>
</evidence>
<feature type="compositionally biased region" description="Polar residues" evidence="4">
    <location>
        <begin position="800"/>
        <end position="815"/>
    </location>
</feature>
<feature type="compositionally biased region" description="Low complexity" evidence="4">
    <location>
        <begin position="434"/>
        <end position="475"/>
    </location>
</feature>
<dbReference type="GO" id="GO:0004553">
    <property type="term" value="F:hydrolase activity, hydrolyzing O-glycosyl compounds"/>
    <property type="evidence" value="ECO:0007669"/>
    <property type="project" value="InterPro"/>
</dbReference>
<feature type="region of interest" description="Disordered" evidence="4">
    <location>
        <begin position="800"/>
        <end position="823"/>
    </location>
</feature>
<keyword evidence="3" id="KW-0326">Glycosidase</keyword>
<feature type="non-terminal residue" evidence="7">
    <location>
        <position position="823"/>
    </location>
</feature>
<dbReference type="EMBL" id="GEBQ01020440">
    <property type="protein sequence ID" value="JAT19537.1"/>
    <property type="molecule type" value="Transcribed_RNA"/>
</dbReference>
<accession>A0A1B6L772</accession>
<dbReference type="SUPFAM" id="SSF51445">
    <property type="entry name" value="(Trans)glycosidases"/>
    <property type="match status" value="2"/>
</dbReference>
<dbReference type="InterPro" id="IPR018087">
    <property type="entry name" value="Glyco_hydro_5_CS"/>
</dbReference>
<feature type="chain" id="PRO_5008587171" description="Glycoside hydrolase family 5 domain-containing protein" evidence="5">
    <location>
        <begin position="24"/>
        <end position="823"/>
    </location>
</feature>
<evidence type="ECO:0000259" key="6">
    <source>
        <dbReference type="Pfam" id="PF00150"/>
    </source>
</evidence>